<organism evidence="2 3">
    <name type="scientific">Tilletia horrida</name>
    <dbReference type="NCBI Taxonomy" id="155126"/>
    <lineage>
        <taxon>Eukaryota</taxon>
        <taxon>Fungi</taxon>
        <taxon>Dikarya</taxon>
        <taxon>Basidiomycota</taxon>
        <taxon>Ustilaginomycotina</taxon>
        <taxon>Exobasidiomycetes</taxon>
        <taxon>Tilletiales</taxon>
        <taxon>Tilletiaceae</taxon>
        <taxon>Tilletia</taxon>
    </lineage>
</organism>
<reference evidence="2" key="1">
    <citation type="journal article" date="2023" name="PhytoFront">
        <title>Draft Genome Resources of Seven Strains of Tilletia horrida, Causal Agent of Kernel Smut of Rice.</title>
        <authorList>
            <person name="Khanal S."/>
            <person name="Antony Babu S."/>
            <person name="Zhou X.G."/>
        </authorList>
    </citation>
    <scope>NUCLEOTIDE SEQUENCE</scope>
    <source>
        <strain evidence="2">TX3</strain>
    </source>
</reference>
<dbReference type="GO" id="GO:0005576">
    <property type="term" value="C:extracellular region"/>
    <property type="evidence" value="ECO:0007669"/>
    <property type="project" value="TreeGrafter"/>
</dbReference>
<comment type="caution">
    <text evidence="2">The sequence shown here is derived from an EMBL/GenBank/DDBJ whole genome shotgun (WGS) entry which is preliminary data.</text>
</comment>
<keyword evidence="1" id="KW-0732">Signal</keyword>
<dbReference type="PANTHER" id="PTHR38123:SF1">
    <property type="entry name" value="HYDROPHOBIC SURFACE BINDING PROTEIN"/>
    <property type="match status" value="1"/>
</dbReference>
<dbReference type="Pfam" id="PF12296">
    <property type="entry name" value="HsbA"/>
    <property type="match status" value="1"/>
</dbReference>
<feature type="chain" id="PRO_5042898489" evidence="1">
    <location>
        <begin position="20"/>
        <end position="173"/>
    </location>
</feature>
<evidence type="ECO:0000313" key="2">
    <source>
        <dbReference type="EMBL" id="KAK0535771.1"/>
    </source>
</evidence>
<feature type="signal peptide" evidence="1">
    <location>
        <begin position="1"/>
        <end position="19"/>
    </location>
</feature>
<accession>A0AAN6GDM1</accession>
<dbReference type="EMBL" id="JAPDMQ010000089">
    <property type="protein sequence ID" value="KAK0535771.1"/>
    <property type="molecule type" value="Genomic_DNA"/>
</dbReference>
<proteinExistence type="predicted"/>
<protein>
    <submittedName>
        <fullName evidence="2">Uncharacterized protein</fullName>
    </submittedName>
</protein>
<dbReference type="InterPro" id="IPR021054">
    <property type="entry name" value="Cell_wall_mannoprotein_1"/>
</dbReference>
<name>A0AAN6GDM1_9BASI</name>
<evidence type="ECO:0000256" key="1">
    <source>
        <dbReference type="SAM" id="SignalP"/>
    </source>
</evidence>
<dbReference type="Proteomes" id="UP001176521">
    <property type="component" value="Unassembled WGS sequence"/>
</dbReference>
<dbReference type="AlphaFoldDB" id="A0AAN6GDM1"/>
<gene>
    <name evidence="2" type="ORF">OC842_002204</name>
</gene>
<dbReference type="PANTHER" id="PTHR38123">
    <property type="entry name" value="CELL WALL SERINE-THREONINE-RICH GALACTOMANNOPROTEIN MP1 (AFU_ORTHOLOGUE AFUA_4G03240)"/>
    <property type="match status" value="1"/>
</dbReference>
<sequence length="173" mass="17285">MQFSAAIFATAALVAGVAADFSTVQSDVQKIQTDVASLYSSLKNTDGTSYVAALAINSASQTLNSQIQTANSDAAAVGSVTDAQAQSLINTLQATYANVSAASQRLIALEPAFQKLGIAGIAQSDIKAIQASTQTFGATLVAKAPTALKASASTLASEYNAALASAAAAYASA</sequence>
<dbReference type="Gene3D" id="1.20.1280.140">
    <property type="match status" value="1"/>
</dbReference>
<evidence type="ECO:0000313" key="3">
    <source>
        <dbReference type="Proteomes" id="UP001176521"/>
    </source>
</evidence>
<keyword evidence="3" id="KW-1185">Reference proteome</keyword>